<dbReference type="AlphaFoldDB" id="A0A438D1B8"/>
<name>A0A438D1B8_VITVI</name>
<feature type="transmembrane region" description="Helical" evidence="1">
    <location>
        <begin position="154"/>
        <end position="176"/>
    </location>
</feature>
<keyword evidence="1" id="KW-0472">Membrane</keyword>
<evidence type="ECO:0000256" key="1">
    <source>
        <dbReference type="SAM" id="Phobius"/>
    </source>
</evidence>
<feature type="transmembrane region" description="Helical" evidence="1">
    <location>
        <begin position="101"/>
        <end position="122"/>
    </location>
</feature>
<proteinExistence type="predicted"/>
<gene>
    <name evidence="2" type="ORF">CK203_083981</name>
</gene>
<protein>
    <submittedName>
        <fullName evidence="2">Uncharacterized protein</fullName>
    </submittedName>
</protein>
<dbReference type="PANTHER" id="PTHR35313:SF1">
    <property type="entry name" value="NO EXINE FORMATION 1"/>
    <property type="match status" value="1"/>
</dbReference>
<comment type="caution">
    <text evidence="2">The sequence shown here is derived from an EMBL/GenBank/DDBJ whole genome shotgun (WGS) entry which is preliminary data.</text>
</comment>
<evidence type="ECO:0000313" key="3">
    <source>
        <dbReference type="Proteomes" id="UP000288805"/>
    </source>
</evidence>
<dbReference type="Proteomes" id="UP000288805">
    <property type="component" value="Unassembled WGS sequence"/>
</dbReference>
<dbReference type="EMBL" id="QGNW01001858">
    <property type="protein sequence ID" value="RVW29245.1"/>
    <property type="molecule type" value="Genomic_DNA"/>
</dbReference>
<keyword evidence="1" id="KW-1133">Transmembrane helix</keyword>
<reference evidence="2 3" key="1">
    <citation type="journal article" date="2018" name="PLoS Genet.">
        <title>Population sequencing reveals clonal diversity and ancestral inbreeding in the grapevine cultivar Chardonnay.</title>
        <authorList>
            <person name="Roach M.J."/>
            <person name="Johnson D.L."/>
            <person name="Bohlmann J."/>
            <person name="van Vuuren H.J."/>
            <person name="Jones S.J."/>
            <person name="Pretorius I.S."/>
            <person name="Schmidt S.A."/>
            <person name="Borneman A.R."/>
        </authorList>
    </citation>
    <scope>NUCLEOTIDE SEQUENCE [LARGE SCALE GENOMIC DNA]</scope>
    <source>
        <strain evidence="3">cv. Chardonnay</strain>
        <tissue evidence="2">Leaf</tissue>
    </source>
</reference>
<keyword evidence="1" id="KW-0812">Transmembrane</keyword>
<feature type="transmembrane region" description="Helical" evidence="1">
    <location>
        <begin position="188"/>
        <end position="209"/>
    </location>
</feature>
<evidence type="ECO:0000313" key="2">
    <source>
        <dbReference type="EMBL" id="RVW29245.1"/>
    </source>
</evidence>
<dbReference type="PANTHER" id="PTHR35313">
    <property type="entry name" value="NO EXINE FORMATION 1"/>
    <property type="match status" value="1"/>
</dbReference>
<organism evidence="2 3">
    <name type="scientific">Vitis vinifera</name>
    <name type="common">Grape</name>
    <dbReference type="NCBI Taxonomy" id="29760"/>
    <lineage>
        <taxon>Eukaryota</taxon>
        <taxon>Viridiplantae</taxon>
        <taxon>Streptophyta</taxon>
        <taxon>Embryophyta</taxon>
        <taxon>Tracheophyta</taxon>
        <taxon>Spermatophyta</taxon>
        <taxon>Magnoliopsida</taxon>
        <taxon>eudicotyledons</taxon>
        <taxon>Gunneridae</taxon>
        <taxon>Pentapetalae</taxon>
        <taxon>rosids</taxon>
        <taxon>Vitales</taxon>
        <taxon>Vitaceae</taxon>
        <taxon>Viteae</taxon>
        <taxon>Vitis</taxon>
    </lineage>
</organism>
<accession>A0A438D1B8</accession>
<feature type="transmembrane region" description="Helical" evidence="1">
    <location>
        <begin position="62"/>
        <end position="81"/>
    </location>
</feature>
<feature type="transmembrane region" description="Helical" evidence="1">
    <location>
        <begin position="129"/>
        <end position="148"/>
    </location>
</feature>
<sequence>MAVTLLNEALTLTPNSPFMGNGRSRSLSKSRFSPSSFIHNAKIAIALVPCAAFLLDLGGTPVVATLTLGLMIAYILDSLNFKSVQVDSIENPSIVLALERLLFACVPFAASALFAWATISAVGMNNASYYLMAFNCVFYWVFSIPRIFLVQKQAGTASVSDLFLLFFIPFLFLLYASTRGATLVPPPLNYLLVTTTMLGGASAAGAYAVGMIGDAFSSLAFTALAVLVSAAGAIVVGFPILVQVKAKGWGGLVGGSDSKTFDLSIKVVRGKLKGLIVERGKGLSAWIRFGEVSLGRLLERVEACCRELLEGVEACCREEGALRWNTVWEEISFGAVCEWSEEMYFFVQW</sequence>
<feature type="transmembrane region" description="Helical" evidence="1">
    <location>
        <begin position="215"/>
        <end position="242"/>
    </location>
</feature>